<keyword evidence="1" id="KW-0472">Membrane</keyword>
<feature type="transmembrane region" description="Helical" evidence="1">
    <location>
        <begin position="232"/>
        <end position="256"/>
    </location>
</feature>
<comment type="caution">
    <text evidence="2">The sequence shown here is derived from an EMBL/GenBank/DDBJ whole genome shotgun (WGS) entry which is preliminary data.</text>
</comment>
<accession>A0ABS4G7E5</accession>
<feature type="transmembrane region" description="Helical" evidence="1">
    <location>
        <begin position="157"/>
        <end position="175"/>
    </location>
</feature>
<dbReference type="RefSeq" id="WP_209460630.1">
    <property type="nucleotide sequence ID" value="NZ_JAGGKC010000030.1"/>
</dbReference>
<feature type="transmembrane region" description="Helical" evidence="1">
    <location>
        <begin position="318"/>
        <end position="340"/>
    </location>
</feature>
<organism evidence="2 3">
    <name type="scientific">Youngiibacter multivorans</name>
    <dbReference type="NCBI Taxonomy" id="937251"/>
    <lineage>
        <taxon>Bacteria</taxon>
        <taxon>Bacillati</taxon>
        <taxon>Bacillota</taxon>
        <taxon>Clostridia</taxon>
        <taxon>Eubacteriales</taxon>
        <taxon>Clostridiaceae</taxon>
        <taxon>Youngiibacter</taxon>
    </lineage>
</organism>
<evidence type="ECO:0000313" key="3">
    <source>
        <dbReference type="Proteomes" id="UP001519271"/>
    </source>
</evidence>
<sequence length="387" mass="42100">MAEKTSRKGKFNLATSMGIGATWFGVHMGPGTASGRQGSTYYSTYGNWGLVTPLLAMGILGFIIYIVVEYCRQNGLTKYKDFFNHFFSPYEKIFSILFDILFFFTYFMVVGASLATGGKILANQIGLPYLVCAAIIGVIALMLIIYGEALIRNANSVMTWLMLAIIVSLLFFSLGSPQSQFSTEWAAKTWDSGTLFPALKAAVIYASFQVTGAIGSVASVTSGLNSKAESKAAAIFGFLTNSVLIIMIIVMQYGYPQLTKAEMPNYEILKLLNIPVLYWMYVALVELAVVSTVIGLNNGVVTRIQKYVKISNPMVKNVVLNVIFMMGATAVSLLGLTKIVGPGFTMLGYMCLPLVIIPILVIGYKKVIKNTSEKPDVAAKAHLGLED</sequence>
<keyword evidence="1" id="KW-1133">Transmembrane helix</keyword>
<feature type="transmembrane region" description="Helical" evidence="1">
    <location>
        <begin position="12"/>
        <end position="30"/>
    </location>
</feature>
<dbReference type="PROSITE" id="PS50283">
    <property type="entry name" value="NA_SOLUT_SYMP_3"/>
    <property type="match status" value="1"/>
</dbReference>
<protein>
    <submittedName>
        <fullName evidence="2">Membrane protein YkvI</fullName>
    </submittedName>
</protein>
<proteinExistence type="predicted"/>
<dbReference type="EMBL" id="JAGGKC010000030">
    <property type="protein sequence ID" value="MBP1920456.1"/>
    <property type="molecule type" value="Genomic_DNA"/>
</dbReference>
<evidence type="ECO:0000313" key="2">
    <source>
        <dbReference type="EMBL" id="MBP1920456.1"/>
    </source>
</evidence>
<dbReference type="PANTHER" id="PTHR37814:SF1">
    <property type="entry name" value="MEMBRANE PROTEIN"/>
    <property type="match status" value="1"/>
</dbReference>
<evidence type="ECO:0000256" key="1">
    <source>
        <dbReference type="SAM" id="Phobius"/>
    </source>
</evidence>
<feature type="transmembrane region" description="Helical" evidence="1">
    <location>
        <begin position="50"/>
        <end position="72"/>
    </location>
</feature>
<feature type="transmembrane region" description="Helical" evidence="1">
    <location>
        <begin position="346"/>
        <end position="364"/>
    </location>
</feature>
<keyword evidence="3" id="KW-1185">Reference proteome</keyword>
<feature type="transmembrane region" description="Helical" evidence="1">
    <location>
        <begin position="195"/>
        <end position="220"/>
    </location>
</feature>
<dbReference type="Proteomes" id="UP001519271">
    <property type="component" value="Unassembled WGS sequence"/>
</dbReference>
<dbReference type="InterPro" id="IPR001734">
    <property type="entry name" value="Na/solute_symporter"/>
</dbReference>
<feature type="transmembrane region" description="Helical" evidence="1">
    <location>
        <begin position="276"/>
        <end position="297"/>
    </location>
</feature>
<dbReference type="InterPro" id="IPR038728">
    <property type="entry name" value="YkvI-like"/>
</dbReference>
<feature type="transmembrane region" description="Helical" evidence="1">
    <location>
        <begin position="127"/>
        <end position="145"/>
    </location>
</feature>
<gene>
    <name evidence="2" type="ORF">J2Z34_002968</name>
</gene>
<feature type="transmembrane region" description="Helical" evidence="1">
    <location>
        <begin position="93"/>
        <end position="115"/>
    </location>
</feature>
<name>A0ABS4G7E5_9CLOT</name>
<keyword evidence="1" id="KW-0812">Transmembrane</keyword>
<dbReference type="PANTHER" id="PTHR37814">
    <property type="entry name" value="CONSERVED MEMBRANE PROTEIN"/>
    <property type="match status" value="1"/>
</dbReference>
<reference evidence="2 3" key="1">
    <citation type="submission" date="2021-03" db="EMBL/GenBank/DDBJ databases">
        <title>Genomic Encyclopedia of Type Strains, Phase IV (KMG-IV): sequencing the most valuable type-strain genomes for metagenomic binning, comparative biology and taxonomic classification.</title>
        <authorList>
            <person name="Goeker M."/>
        </authorList>
    </citation>
    <scope>NUCLEOTIDE SEQUENCE [LARGE SCALE GENOMIC DNA]</scope>
    <source>
        <strain evidence="2 3">DSM 6139</strain>
    </source>
</reference>